<gene>
    <name evidence="1" type="ORF">ACJMK2_017930</name>
</gene>
<evidence type="ECO:0000313" key="2">
    <source>
        <dbReference type="Proteomes" id="UP001634394"/>
    </source>
</evidence>
<proteinExistence type="predicted"/>
<dbReference type="AlphaFoldDB" id="A0ABD3UDE1"/>
<reference evidence="1 2" key="1">
    <citation type="submission" date="2024-11" db="EMBL/GenBank/DDBJ databases">
        <title>Chromosome-level genome assembly of the freshwater bivalve Anodonta woodiana.</title>
        <authorList>
            <person name="Chen X."/>
        </authorList>
    </citation>
    <scope>NUCLEOTIDE SEQUENCE [LARGE SCALE GENOMIC DNA]</scope>
    <source>
        <strain evidence="1">MN2024</strain>
        <tissue evidence="1">Gills</tissue>
    </source>
</reference>
<protein>
    <submittedName>
        <fullName evidence="1">Uncharacterized protein</fullName>
    </submittedName>
</protein>
<feature type="non-terminal residue" evidence="1">
    <location>
        <position position="74"/>
    </location>
</feature>
<accession>A0ABD3UDE1</accession>
<organism evidence="1 2">
    <name type="scientific">Sinanodonta woodiana</name>
    <name type="common">Chinese pond mussel</name>
    <name type="synonym">Anodonta woodiana</name>
    <dbReference type="NCBI Taxonomy" id="1069815"/>
    <lineage>
        <taxon>Eukaryota</taxon>
        <taxon>Metazoa</taxon>
        <taxon>Spiralia</taxon>
        <taxon>Lophotrochozoa</taxon>
        <taxon>Mollusca</taxon>
        <taxon>Bivalvia</taxon>
        <taxon>Autobranchia</taxon>
        <taxon>Heteroconchia</taxon>
        <taxon>Palaeoheterodonta</taxon>
        <taxon>Unionida</taxon>
        <taxon>Unionoidea</taxon>
        <taxon>Unionidae</taxon>
        <taxon>Unioninae</taxon>
        <taxon>Sinanodonta</taxon>
    </lineage>
</organism>
<dbReference type="Proteomes" id="UP001634394">
    <property type="component" value="Unassembled WGS sequence"/>
</dbReference>
<name>A0ABD3UDE1_SINWO</name>
<sequence>DMDMFLFKCIQEADDNGLLSVNLLVPKTVRSIKLFASSIISVVKRFAKDTPSSNIKRIYIRMDNDIAGKSHVKQ</sequence>
<evidence type="ECO:0000313" key="1">
    <source>
        <dbReference type="EMBL" id="KAL3846990.1"/>
    </source>
</evidence>
<dbReference type="EMBL" id="JBJQND010000016">
    <property type="protein sequence ID" value="KAL3846990.1"/>
    <property type="molecule type" value="Genomic_DNA"/>
</dbReference>
<feature type="non-terminal residue" evidence="1">
    <location>
        <position position="1"/>
    </location>
</feature>
<keyword evidence="2" id="KW-1185">Reference proteome</keyword>
<comment type="caution">
    <text evidence="1">The sequence shown here is derived from an EMBL/GenBank/DDBJ whole genome shotgun (WGS) entry which is preliminary data.</text>
</comment>